<organism evidence="21 22">
    <name type="scientific">Salix brachista</name>
    <dbReference type="NCBI Taxonomy" id="2182728"/>
    <lineage>
        <taxon>Eukaryota</taxon>
        <taxon>Viridiplantae</taxon>
        <taxon>Streptophyta</taxon>
        <taxon>Embryophyta</taxon>
        <taxon>Tracheophyta</taxon>
        <taxon>Spermatophyta</taxon>
        <taxon>Magnoliopsida</taxon>
        <taxon>eudicotyledons</taxon>
        <taxon>Gunneridae</taxon>
        <taxon>Pentapetalae</taxon>
        <taxon>rosids</taxon>
        <taxon>fabids</taxon>
        <taxon>Malpighiales</taxon>
        <taxon>Salicaceae</taxon>
        <taxon>Saliceae</taxon>
        <taxon>Salix</taxon>
    </lineage>
</organism>
<comment type="similarity">
    <text evidence="2">Belongs to the type IV zinc-finger family. Class A subfamily.</text>
</comment>
<accession>A0A5N5LFD9</accession>
<dbReference type="FunFam" id="3.30.50.10:FF:000018">
    <property type="entry name" value="GATA transcription factor"/>
    <property type="match status" value="1"/>
</dbReference>
<evidence type="ECO:0000259" key="20">
    <source>
        <dbReference type="PROSITE" id="PS50114"/>
    </source>
</evidence>
<dbReference type="GO" id="GO:0020037">
    <property type="term" value="F:heme binding"/>
    <property type="evidence" value="ECO:0007669"/>
    <property type="project" value="InterPro"/>
</dbReference>
<dbReference type="GO" id="GO:0016705">
    <property type="term" value="F:oxidoreductase activity, acting on paired donors, with incorporation or reduction of molecular oxygen"/>
    <property type="evidence" value="ECO:0007669"/>
    <property type="project" value="InterPro"/>
</dbReference>
<keyword evidence="16" id="KW-0539">Nucleus</keyword>
<feature type="compositionally biased region" description="Polar residues" evidence="19">
    <location>
        <begin position="177"/>
        <end position="187"/>
    </location>
</feature>
<dbReference type="InterPro" id="IPR017972">
    <property type="entry name" value="Cyt_P450_CS"/>
</dbReference>
<dbReference type="GO" id="GO:0004497">
    <property type="term" value="F:monooxygenase activity"/>
    <property type="evidence" value="ECO:0007669"/>
    <property type="project" value="InterPro"/>
</dbReference>
<dbReference type="InterPro" id="IPR000679">
    <property type="entry name" value="Znf_GATA"/>
</dbReference>
<evidence type="ECO:0000256" key="8">
    <source>
        <dbReference type="ARBA" id="ARBA00022989"/>
    </source>
</evidence>
<proteinExistence type="inferred from homology"/>
<dbReference type="PROSITE" id="PS00344">
    <property type="entry name" value="GATA_ZN_FINGER_1"/>
    <property type="match status" value="1"/>
</dbReference>
<evidence type="ECO:0000313" key="22">
    <source>
        <dbReference type="Proteomes" id="UP000326939"/>
    </source>
</evidence>
<evidence type="ECO:0000256" key="15">
    <source>
        <dbReference type="ARBA" id="ARBA00023163"/>
    </source>
</evidence>
<evidence type="ECO:0000256" key="13">
    <source>
        <dbReference type="ARBA" id="ARBA00023136"/>
    </source>
</evidence>
<evidence type="ECO:0000256" key="3">
    <source>
        <dbReference type="ARBA" id="ARBA00022617"/>
    </source>
</evidence>
<dbReference type="PANTHER" id="PTHR47945">
    <property type="entry name" value="CYTOCHROME P450 84A1-RELATED"/>
    <property type="match status" value="1"/>
</dbReference>
<dbReference type="CDD" id="cd00202">
    <property type="entry name" value="ZnF_GATA"/>
    <property type="match status" value="1"/>
</dbReference>
<dbReference type="Proteomes" id="UP000326939">
    <property type="component" value="Chromosome 9"/>
</dbReference>
<dbReference type="Pfam" id="PF00067">
    <property type="entry name" value="p450"/>
    <property type="match status" value="1"/>
</dbReference>
<evidence type="ECO:0000313" key="21">
    <source>
        <dbReference type="EMBL" id="KAB5541495.1"/>
    </source>
</evidence>
<dbReference type="PANTHER" id="PTHR47945:SF6">
    <property type="entry name" value="FERULATE 5-HYDROXYLASE"/>
    <property type="match status" value="1"/>
</dbReference>
<evidence type="ECO:0000256" key="6">
    <source>
        <dbReference type="ARBA" id="ARBA00022771"/>
    </source>
</evidence>
<keyword evidence="15" id="KW-0804">Transcription</keyword>
<dbReference type="InterPro" id="IPR013088">
    <property type="entry name" value="Znf_NHR/GATA"/>
</dbReference>
<name>A0A5N5LFD9_9ROSI</name>
<feature type="compositionally biased region" description="Basic and acidic residues" evidence="19">
    <location>
        <begin position="1"/>
        <end position="18"/>
    </location>
</feature>
<keyword evidence="6 18" id="KW-0863">Zinc-finger</keyword>
<keyword evidence="13" id="KW-0472">Membrane</keyword>
<dbReference type="InterPro" id="IPR001128">
    <property type="entry name" value="Cyt_P450"/>
</dbReference>
<dbReference type="PROSITE" id="PS50114">
    <property type="entry name" value="GATA_ZN_FINGER_2"/>
    <property type="match status" value="1"/>
</dbReference>
<evidence type="ECO:0000256" key="16">
    <source>
        <dbReference type="ARBA" id="ARBA00023242"/>
    </source>
</evidence>
<evidence type="ECO:0000256" key="5">
    <source>
        <dbReference type="ARBA" id="ARBA00022723"/>
    </source>
</evidence>
<dbReference type="GO" id="GO:0005506">
    <property type="term" value="F:iron ion binding"/>
    <property type="evidence" value="ECO:0007669"/>
    <property type="project" value="InterPro"/>
</dbReference>
<dbReference type="SUPFAM" id="SSF57716">
    <property type="entry name" value="Glucocorticoid receptor-like (DNA-binding domain)"/>
    <property type="match status" value="1"/>
</dbReference>
<evidence type="ECO:0000256" key="12">
    <source>
        <dbReference type="ARBA" id="ARBA00023125"/>
    </source>
</evidence>
<sequence length="868" mass="97515">MEFRMEARALKSSLRGELETESTSQQDFCEDFLVFNTPSVVSSDQDFSVDCFLDFSNGEFKDGYVQEQEEEKDSISVSSQDRVDDDFNSNSSSFSDSFLASELAVPSDDIAELEWVSHFVDDSVSDVSLLVPAFKGSPKRHANNRLEPETKPTFAKTPCFFPSRVPSRARTKRSGHASRTWSAGPNRSETPSSSTSSTSSMPCLVATNMVQTADSLSCLSEQPMKKTKKRPAVHTRGLMASTQFQRRCSHCQVQKTPQWRTGPLGAKTLCNACGVRYKSGRLFPEYRPACSPTFSSEVHSNSHRKVIEMRRKKEVAGAEPSGKSLSRPVLFDSQTHPCDGDCTWAEKTQNRHGAKWCTGDDSKSNLEIQVNLQMWPWNSTTYLEAGLPYPPGPKGYPIIGNWGMVDHLTHRGLASLSKRYGGLCHLQMGWLHVVAVSTPEIAREVLQTQDAVFANRPANVAIVYLTYDRADMAFANYGPFWRQTRKICVMKLFSRRRAESWASVRDEVGFTVRQVMEKTGVPVNIGEQVFALTRSITYKAAFGSSSNEGQEEFMEILQEFSKLFGAFNVADFFPWLGWVNARDFNKRLAKARNSLDGFIDTIIDEHIVKKNTSKTKDEDDEVDTDMVDELLAFYSENASKNDFDESKSTVKFNKDHIKALIMDVMFGGTETVASAIEWAIAELMKSPEDLKKVQQELIDVVGLNRAVHESDLEKLIFLKCAMKETLRLHPPIPLLLHETAEDTVLKGYRIPARSRVMINAWAIGRDPDAWEDPDRFNPSRFLDGKAPDFKGMDFEFLPFGSGRRSCPGMQLGLYALELAVAHLLHCFDWELPHGMKPAELDMNDVFGLTAPRAVRLVAVPTYRLSCPF</sequence>
<keyword evidence="4" id="KW-0812">Transmembrane</keyword>
<evidence type="ECO:0000256" key="2">
    <source>
        <dbReference type="ARBA" id="ARBA00005694"/>
    </source>
</evidence>
<dbReference type="PRINTS" id="PR00385">
    <property type="entry name" value="P450"/>
</dbReference>
<dbReference type="SMART" id="SM00401">
    <property type="entry name" value="ZnF_GATA"/>
    <property type="match status" value="1"/>
</dbReference>
<keyword evidence="14" id="KW-0010">Activator</keyword>
<dbReference type="GO" id="GO:0008270">
    <property type="term" value="F:zinc ion binding"/>
    <property type="evidence" value="ECO:0007669"/>
    <property type="project" value="UniProtKB-KW"/>
</dbReference>
<comment type="subcellular location">
    <subcellularLocation>
        <location evidence="1">Membrane</location>
        <topology evidence="1">Single-pass membrane protein</topology>
    </subcellularLocation>
</comment>
<dbReference type="GO" id="GO:0006355">
    <property type="term" value="P:regulation of DNA-templated transcription"/>
    <property type="evidence" value="ECO:0007669"/>
    <property type="project" value="InterPro"/>
</dbReference>
<feature type="compositionally biased region" description="Basic residues" evidence="19">
    <location>
        <begin position="167"/>
        <end position="176"/>
    </location>
</feature>
<dbReference type="EMBL" id="VDCV01000009">
    <property type="protein sequence ID" value="KAB5541495.1"/>
    <property type="molecule type" value="Genomic_DNA"/>
</dbReference>
<keyword evidence="10 17" id="KW-0408">Iron</keyword>
<comment type="caution">
    <text evidence="21">The sequence shown here is derived from an EMBL/GenBank/DDBJ whole genome shotgun (WGS) entry which is preliminary data.</text>
</comment>
<feature type="region of interest" description="Disordered" evidence="19">
    <location>
        <begin position="1"/>
        <end position="21"/>
    </location>
</feature>
<evidence type="ECO:0000256" key="18">
    <source>
        <dbReference type="PROSITE-ProRule" id="PRU00094"/>
    </source>
</evidence>
<feature type="domain" description="GATA-type" evidence="20">
    <location>
        <begin position="242"/>
        <end position="278"/>
    </location>
</feature>
<evidence type="ECO:0000256" key="19">
    <source>
        <dbReference type="SAM" id="MobiDB-lite"/>
    </source>
</evidence>
<dbReference type="CDD" id="cd11072">
    <property type="entry name" value="CYP71-like"/>
    <property type="match status" value="1"/>
</dbReference>
<evidence type="ECO:0000256" key="4">
    <source>
        <dbReference type="ARBA" id="ARBA00022692"/>
    </source>
</evidence>
<keyword evidence="3 17" id="KW-0349">Heme</keyword>
<dbReference type="PROSITE" id="PS00086">
    <property type="entry name" value="CYTOCHROME_P450"/>
    <property type="match status" value="1"/>
</dbReference>
<evidence type="ECO:0000256" key="14">
    <source>
        <dbReference type="ARBA" id="ARBA00023159"/>
    </source>
</evidence>
<dbReference type="GO" id="GO:0043565">
    <property type="term" value="F:sequence-specific DNA binding"/>
    <property type="evidence" value="ECO:0007669"/>
    <property type="project" value="InterPro"/>
</dbReference>
<feature type="compositionally biased region" description="Low complexity" evidence="19">
    <location>
        <begin position="188"/>
        <end position="200"/>
    </location>
</feature>
<keyword evidence="7" id="KW-0862">Zinc</keyword>
<feature type="binding site" description="axial binding residue" evidence="17">
    <location>
        <position position="806"/>
    </location>
    <ligand>
        <name>heme</name>
        <dbReference type="ChEBI" id="CHEBI:30413"/>
    </ligand>
    <ligandPart>
        <name>Fe</name>
        <dbReference type="ChEBI" id="CHEBI:18248"/>
    </ligandPart>
</feature>
<keyword evidence="9" id="KW-0560">Oxidoreductase</keyword>
<dbReference type="InterPro" id="IPR036396">
    <property type="entry name" value="Cyt_P450_sf"/>
</dbReference>
<keyword evidence="5 17" id="KW-0479">Metal-binding</keyword>
<evidence type="ECO:0000256" key="1">
    <source>
        <dbReference type="ARBA" id="ARBA00004167"/>
    </source>
</evidence>
<keyword evidence="22" id="KW-1185">Reference proteome</keyword>
<dbReference type="AlphaFoldDB" id="A0A5N5LFD9"/>
<dbReference type="Gene3D" id="3.30.50.10">
    <property type="entry name" value="Erythroid Transcription Factor GATA-1, subunit A"/>
    <property type="match status" value="1"/>
</dbReference>
<dbReference type="Pfam" id="PF00320">
    <property type="entry name" value="GATA"/>
    <property type="match status" value="1"/>
</dbReference>
<dbReference type="Gene3D" id="1.10.630.10">
    <property type="entry name" value="Cytochrome P450"/>
    <property type="match status" value="1"/>
</dbReference>
<evidence type="ECO:0000256" key="10">
    <source>
        <dbReference type="ARBA" id="ARBA00023004"/>
    </source>
</evidence>
<gene>
    <name evidence="21" type="ORF">DKX38_014469</name>
</gene>
<keyword evidence="11" id="KW-0805">Transcription regulation</keyword>
<evidence type="ECO:0000256" key="11">
    <source>
        <dbReference type="ARBA" id="ARBA00023015"/>
    </source>
</evidence>
<feature type="region of interest" description="Disordered" evidence="19">
    <location>
        <begin position="165"/>
        <end position="200"/>
    </location>
</feature>
<dbReference type="GO" id="GO:0016020">
    <property type="term" value="C:membrane"/>
    <property type="evidence" value="ECO:0007669"/>
    <property type="project" value="UniProtKB-SubCell"/>
</dbReference>
<dbReference type="InterPro" id="IPR002401">
    <property type="entry name" value="Cyt_P450_E_grp-I"/>
</dbReference>
<dbReference type="SUPFAM" id="SSF48264">
    <property type="entry name" value="Cytochrome P450"/>
    <property type="match status" value="1"/>
</dbReference>
<evidence type="ECO:0000256" key="17">
    <source>
        <dbReference type="PIRSR" id="PIRSR602401-1"/>
    </source>
</evidence>
<evidence type="ECO:0000256" key="9">
    <source>
        <dbReference type="ARBA" id="ARBA00023002"/>
    </source>
</evidence>
<dbReference type="InterPro" id="IPR053062">
    <property type="entry name" value="CYP450_84A"/>
</dbReference>
<protein>
    <recommendedName>
        <fullName evidence="20">GATA-type domain-containing protein</fullName>
    </recommendedName>
</protein>
<keyword evidence="12" id="KW-0238">DNA-binding</keyword>
<comment type="cofactor">
    <cofactor evidence="17">
        <name>heme</name>
        <dbReference type="ChEBI" id="CHEBI:30413"/>
    </cofactor>
</comment>
<dbReference type="PRINTS" id="PR00463">
    <property type="entry name" value="EP450I"/>
</dbReference>
<evidence type="ECO:0000256" key="7">
    <source>
        <dbReference type="ARBA" id="ARBA00022833"/>
    </source>
</evidence>
<reference evidence="22" key="1">
    <citation type="journal article" date="2019" name="Gigascience">
        <title>De novo genome assembly of the endangered Acer yangbiense, a plant species with extremely small populations endemic to Yunnan Province, China.</title>
        <authorList>
            <person name="Yang J."/>
            <person name="Wariss H.M."/>
            <person name="Tao L."/>
            <person name="Zhang R."/>
            <person name="Yun Q."/>
            <person name="Hollingsworth P."/>
            <person name="Dao Z."/>
            <person name="Luo G."/>
            <person name="Guo H."/>
            <person name="Ma Y."/>
            <person name="Sun W."/>
        </authorList>
    </citation>
    <scope>NUCLEOTIDE SEQUENCE [LARGE SCALE GENOMIC DNA]</scope>
    <source>
        <strain evidence="22">cv. br00</strain>
    </source>
</reference>
<dbReference type="FunFam" id="1.10.630.10:FF:000054">
    <property type="entry name" value="Cytochrome P450 84A1"/>
    <property type="match status" value="1"/>
</dbReference>
<keyword evidence="8" id="KW-1133">Transmembrane helix</keyword>
<feature type="region of interest" description="Disordered" evidence="19">
    <location>
        <begin position="66"/>
        <end position="94"/>
    </location>
</feature>